<evidence type="ECO:0000313" key="1">
    <source>
        <dbReference type="EMBL" id="GES16272.1"/>
    </source>
</evidence>
<accession>A0A5M3X6K2</accession>
<reference evidence="1 2" key="1">
    <citation type="submission" date="2019-10" db="EMBL/GenBank/DDBJ databases">
        <title>Whole genome shotgun sequence of Acrocarpospora macrocephala NBRC 16266.</title>
        <authorList>
            <person name="Ichikawa N."/>
            <person name="Kimura A."/>
            <person name="Kitahashi Y."/>
            <person name="Komaki H."/>
            <person name="Oguchi A."/>
        </authorList>
    </citation>
    <scope>NUCLEOTIDE SEQUENCE [LARGE SCALE GENOMIC DNA]</scope>
    <source>
        <strain evidence="1 2">NBRC 16266</strain>
    </source>
</reference>
<comment type="caution">
    <text evidence="1">The sequence shown here is derived from an EMBL/GenBank/DDBJ whole genome shotgun (WGS) entry which is preliminary data.</text>
</comment>
<name>A0A5M3X6K2_9ACTN</name>
<dbReference type="Proteomes" id="UP000331127">
    <property type="component" value="Unassembled WGS sequence"/>
</dbReference>
<proteinExistence type="predicted"/>
<protein>
    <submittedName>
        <fullName evidence="1">Uncharacterized protein</fullName>
    </submittedName>
</protein>
<sequence>MVLRDGNGVIWASGALTLDPAWVSAATSYGHVVAFYGPKLGVRTPPGLTERTYTTAARRAEFLEGRTQGLTTVATVTWHGAAEEDLEWLVAEPGSYGQPLPVVFAPAASFRIHGGPDMFGLTPVQPGRSVPTAPISALIAHISRTDVDLICPAQPAATNYIAGVHYGEGHEGHAEAGDLDDRSGDALAPVECAEEGQFAFVQRRPSVSCGSAR</sequence>
<organism evidence="1 2">
    <name type="scientific">Acrocarpospora macrocephala</name>
    <dbReference type="NCBI Taxonomy" id="150177"/>
    <lineage>
        <taxon>Bacteria</taxon>
        <taxon>Bacillati</taxon>
        <taxon>Actinomycetota</taxon>
        <taxon>Actinomycetes</taxon>
        <taxon>Streptosporangiales</taxon>
        <taxon>Streptosporangiaceae</taxon>
        <taxon>Acrocarpospora</taxon>
    </lineage>
</organism>
<dbReference type="EMBL" id="BLAE01000096">
    <property type="protein sequence ID" value="GES16272.1"/>
    <property type="molecule type" value="Genomic_DNA"/>
</dbReference>
<keyword evidence="2" id="KW-1185">Reference proteome</keyword>
<gene>
    <name evidence="1" type="ORF">Amac_098700</name>
</gene>
<evidence type="ECO:0000313" key="2">
    <source>
        <dbReference type="Proteomes" id="UP000331127"/>
    </source>
</evidence>
<dbReference type="AlphaFoldDB" id="A0A5M3X6K2"/>